<dbReference type="FunFam" id="2.60.40.2150:FF:000002">
    <property type="entry name" value="Interleukin 17 receptor A"/>
    <property type="match status" value="1"/>
</dbReference>
<dbReference type="PROSITE" id="PS51534">
    <property type="entry name" value="SEFIR"/>
    <property type="match status" value="1"/>
</dbReference>
<feature type="compositionally biased region" description="Low complexity" evidence="19">
    <location>
        <begin position="109"/>
        <end position="118"/>
    </location>
</feature>
<evidence type="ECO:0000256" key="14">
    <source>
        <dbReference type="ARBA" id="ARBA00023180"/>
    </source>
</evidence>
<keyword evidence="14" id="KW-0325">Glycoprotein</keyword>
<keyword evidence="7" id="KW-0732">Signal</keyword>
<sequence length="1015" mass="112281">MTGARRRGSGSQSGRRRCSRFPSCGPAAGTGAGRGGRETAGRRVGEAGAESVGSRAWCAGRAAGPGGAAGGAGAGRGRSVQRPHGPGGPVAAEALPRGPPLDGWKPEAGRAGAAPGCRAEGEGPGPCPAAALAGRRRSRAVRAMGPPRRRPPVPPGSAPGRLLLALLLSPLAPARASPRLLDHPAPACAQEGLNCTVKNSTCLDDSWIHPRNLTPSSPKDVQVHLDFAQTQHGDLLPIIGIRWTLQTDASILFLEGAELSVLQLNTNERVCVKFEFLSKLKHHHKRWHFTFSHFVVEPGQEYEVTVHHLPKPIPDGDPNHQSKNFLVPGCEDPRMRMTTPCVSSGSLWDPNITAEALEAHQLQVHFTLWNESAQYQILLTSFPHTENRSCFHRVLMVPEPTLKEHHQRANIMLTGSSSNWCCRHQVQIQPFFSSCLNDCLRHSVTVPCPEIPDAPVSIADYIPLWAYGFITGIAILLVGSVILLIVCMAWRLPGSHCEKYGNDSKYTDIQPKTSLTPPPLKPRKVWIVYSADHPLYVDVVLKFAQFLLTVCGTEVALDLLEEQVISEVGVMTWVGRQKQEMVETNSKIIILCSRGTRAKWQAILGWEEPAVQLRCDRWKPSGDLFTAAMNMILPDFKKPACFGTYIICYFRDISSESDIPDLFNITSRYPLMDKFEEVYFRIQDLEMFEPGRMHRVGELTGENYLQSPSGWQLKEAVERFREWQVRCPDWFERENLGSADDQDLPSLDEEVFEEPLLPPGRGIVKQKPLVHEPAPEGCLVIDLLVGEEGRGPSRLEPQLQPQGELMAQTLQTVVFPVKEVPSAQAVEPVPHTVESSTAGRLAVVEGDEACPLLEGCGPWRNSVLCLPMDSEEPPLCRTPMASPSYLPEDVREQLEGLMFSLLEQSLSCQAQEGWDRAAVALKDFRTPYEEEQRQSVQSDQGYISRSSPQPPEGLMEMEEEEAEQDLGKSAKQLSPEDLESLRSLQRQLFFQELHGAVRENDLVRLHLWGQPKHRG</sequence>
<dbReference type="Pfam" id="PF16556">
    <property type="entry name" value="IL17R_fnIII_D1"/>
    <property type="match status" value="1"/>
</dbReference>
<keyword evidence="2" id="KW-1003">Cell membrane</keyword>
<feature type="transmembrane region" description="Helical" evidence="20">
    <location>
        <begin position="464"/>
        <end position="490"/>
    </location>
</feature>
<evidence type="ECO:0000256" key="13">
    <source>
        <dbReference type="ARBA" id="ARBA00023170"/>
    </source>
</evidence>
<evidence type="ECO:0000256" key="18">
    <source>
        <dbReference type="ARBA" id="ARBA00069305"/>
    </source>
</evidence>
<evidence type="ECO:0000256" key="19">
    <source>
        <dbReference type="SAM" id="MobiDB-lite"/>
    </source>
</evidence>
<comment type="subcellular location">
    <subcellularLocation>
        <location evidence="1">Cell membrane</location>
        <topology evidence="1">Single-pass type I membrane protein</topology>
    </subcellularLocation>
</comment>
<evidence type="ECO:0000256" key="7">
    <source>
        <dbReference type="ARBA" id="ARBA00022729"/>
    </source>
</evidence>
<evidence type="ECO:0000256" key="17">
    <source>
        <dbReference type="ARBA" id="ARBA00064919"/>
    </source>
</evidence>
<keyword evidence="10" id="KW-1064">Adaptive immunity</keyword>
<dbReference type="GO" id="GO:0050729">
    <property type="term" value="P:positive regulation of inflammatory response"/>
    <property type="evidence" value="ECO:0007669"/>
    <property type="project" value="UniProtKB-ARBA"/>
</dbReference>
<evidence type="ECO:0000256" key="15">
    <source>
        <dbReference type="ARBA" id="ARBA00023198"/>
    </source>
</evidence>
<evidence type="ECO:0000256" key="9">
    <source>
        <dbReference type="ARBA" id="ARBA00022989"/>
    </source>
</evidence>
<dbReference type="InterPro" id="IPR013568">
    <property type="entry name" value="SEFIR_dom"/>
</dbReference>
<dbReference type="GO" id="GO:0097400">
    <property type="term" value="P:interleukin-17-mediated signaling pathway"/>
    <property type="evidence" value="ECO:0007669"/>
    <property type="project" value="UniProtKB-ARBA"/>
</dbReference>
<dbReference type="Ensembl" id="ENSCAFT00040033409.1">
    <property type="protein sequence ID" value="ENSCAFP00040029079.1"/>
    <property type="gene ID" value="ENSCAFG00040018093.1"/>
</dbReference>
<evidence type="ECO:0000256" key="12">
    <source>
        <dbReference type="ARBA" id="ARBA00023157"/>
    </source>
</evidence>
<evidence type="ECO:0000256" key="8">
    <source>
        <dbReference type="ARBA" id="ARBA00022859"/>
    </source>
</evidence>
<evidence type="ECO:0000256" key="5">
    <source>
        <dbReference type="ARBA" id="ARBA00022588"/>
    </source>
</evidence>
<feature type="region of interest" description="Disordered" evidence="19">
    <location>
        <begin position="930"/>
        <end position="974"/>
    </location>
</feature>
<keyword evidence="4" id="KW-0945">Host-virus interaction</keyword>
<evidence type="ECO:0000256" key="2">
    <source>
        <dbReference type="ARBA" id="ARBA00022475"/>
    </source>
</evidence>
<dbReference type="AlphaFoldDB" id="A0A8C0Z136"/>
<dbReference type="GO" id="GO:0002250">
    <property type="term" value="P:adaptive immune response"/>
    <property type="evidence" value="ECO:0007669"/>
    <property type="project" value="UniProtKB-KW"/>
</dbReference>
<dbReference type="PANTHER" id="PTHR15583">
    <property type="entry name" value="INTERLEUKIN-17 RECEPTOR"/>
    <property type="match status" value="1"/>
</dbReference>
<dbReference type="Pfam" id="PF08357">
    <property type="entry name" value="SEFIR"/>
    <property type="match status" value="1"/>
</dbReference>
<organism evidence="22 23">
    <name type="scientific">Canis lupus familiaris</name>
    <name type="common">Dog</name>
    <name type="synonym">Canis familiaris</name>
    <dbReference type="NCBI Taxonomy" id="9615"/>
    <lineage>
        <taxon>Eukaryota</taxon>
        <taxon>Metazoa</taxon>
        <taxon>Chordata</taxon>
        <taxon>Craniata</taxon>
        <taxon>Vertebrata</taxon>
        <taxon>Euteleostomi</taxon>
        <taxon>Mammalia</taxon>
        <taxon>Eutheria</taxon>
        <taxon>Laurasiatheria</taxon>
        <taxon>Carnivora</taxon>
        <taxon>Caniformia</taxon>
        <taxon>Canidae</taxon>
        <taxon>Canis</taxon>
    </lineage>
</organism>
<comment type="subunit">
    <text evidence="17">(Microbial infection) Interacts with SARS coronavirus-2/SARS-CoV-2 virus protein ORF8.</text>
</comment>
<dbReference type="PANTHER" id="PTHR15583:SF13">
    <property type="entry name" value="INTERLEUKIN-17 RECEPTOR A"/>
    <property type="match status" value="1"/>
</dbReference>
<accession>A0A8C0Z136</accession>
<keyword evidence="13" id="KW-0675">Receptor</keyword>
<dbReference type="InterPro" id="IPR038683">
    <property type="entry name" value="IL17RA/B_FnIII-like_1_sf"/>
</dbReference>
<evidence type="ECO:0000256" key="3">
    <source>
        <dbReference type="ARBA" id="ARBA00022553"/>
    </source>
</evidence>
<evidence type="ECO:0000259" key="21">
    <source>
        <dbReference type="PROSITE" id="PS51534"/>
    </source>
</evidence>
<feature type="compositionally biased region" description="Polar residues" evidence="19">
    <location>
        <begin position="934"/>
        <end position="947"/>
    </location>
</feature>
<name>A0A8C0Z136_CANLF</name>
<dbReference type="Pfam" id="PF16578">
    <property type="entry name" value="IL17R_fnIII_D2"/>
    <property type="match status" value="1"/>
</dbReference>
<keyword evidence="15" id="KW-0395">Inflammatory response</keyword>
<keyword evidence="9 20" id="KW-1133">Transmembrane helix</keyword>
<dbReference type="Gene3D" id="3.40.50.11530">
    <property type="match status" value="1"/>
</dbReference>
<dbReference type="GO" id="GO:0005886">
    <property type="term" value="C:plasma membrane"/>
    <property type="evidence" value="ECO:0007669"/>
    <property type="project" value="UniProtKB-SubCell"/>
</dbReference>
<dbReference type="FunFam" id="3.40.50.11530:FF:000002">
    <property type="entry name" value="Interleukin 17 receptor A"/>
    <property type="match status" value="1"/>
</dbReference>
<dbReference type="GO" id="GO:0006954">
    <property type="term" value="P:inflammatory response"/>
    <property type="evidence" value="ECO:0007669"/>
    <property type="project" value="UniProtKB-KW"/>
</dbReference>
<keyword evidence="6 20" id="KW-0812">Transmembrane</keyword>
<keyword evidence="11 20" id="KW-0472">Membrane</keyword>
<evidence type="ECO:0000256" key="16">
    <source>
        <dbReference type="ARBA" id="ARBA00060124"/>
    </source>
</evidence>
<keyword evidence="12" id="KW-1015">Disulfide bond</keyword>
<evidence type="ECO:0000256" key="10">
    <source>
        <dbReference type="ARBA" id="ARBA00023130"/>
    </source>
</evidence>
<dbReference type="InterPro" id="IPR032356">
    <property type="entry name" value="IL17R_A/B_N"/>
</dbReference>
<feature type="domain" description="SEFIR" evidence="21">
    <location>
        <begin position="522"/>
        <end position="680"/>
    </location>
</feature>
<feature type="compositionally biased region" description="Basic and acidic residues" evidence="19">
    <location>
        <begin position="35"/>
        <end position="45"/>
    </location>
</feature>
<dbReference type="InterPro" id="IPR043046">
    <property type="entry name" value="IL17RA/B_FnIII-like_2_sf"/>
</dbReference>
<keyword evidence="5" id="KW-0399">Innate immunity</keyword>
<feature type="region of interest" description="Disordered" evidence="19">
    <location>
        <begin position="1"/>
        <end position="125"/>
    </location>
</feature>
<evidence type="ECO:0000256" key="11">
    <source>
        <dbReference type="ARBA" id="ARBA00023136"/>
    </source>
</evidence>
<dbReference type="InterPro" id="IPR039465">
    <property type="entry name" value="IL-17_rcpt-like"/>
</dbReference>
<dbReference type="FunFam" id="2.60.40.2160:FF:000001">
    <property type="entry name" value="Interleukin 17 receptor A"/>
    <property type="match status" value="1"/>
</dbReference>
<proteinExistence type="predicted"/>
<dbReference type="GO" id="GO:1900017">
    <property type="term" value="P:positive regulation of cytokine production involved in inflammatory response"/>
    <property type="evidence" value="ECO:0007669"/>
    <property type="project" value="UniProtKB-ARBA"/>
</dbReference>
<comment type="function">
    <text evidence="16">(Microbial infection) Receptor for SARS coronavirus-2/SARS-CoV-2 virus protein ORF8, leading to IL17 pathway activation and an increased secretion of pro-inflammatory factors through activating NF-kappa-B signaling pathway.</text>
</comment>
<evidence type="ECO:0000256" key="20">
    <source>
        <dbReference type="SAM" id="Phobius"/>
    </source>
</evidence>
<dbReference type="GO" id="GO:0045087">
    <property type="term" value="P:innate immune response"/>
    <property type="evidence" value="ECO:0007669"/>
    <property type="project" value="UniProtKB-KW"/>
</dbReference>
<dbReference type="Gene3D" id="2.60.40.2150">
    <property type="entry name" value="Interleukin-17 receptor A/B, fibronectin-III-like domain 2"/>
    <property type="match status" value="1"/>
</dbReference>
<evidence type="ECO:0000313" key="22">
    <source>
        <dbReference type="Ensembl" id="ENSCAFP00040029079.1"/>
    </source>
</evidence>
<feature type="compositionally biased region" description="Gly residues" evidence="19">
    <location>
        <begin position="63"/>
        <end position="76"/>
    </location>
</feature>
<evidence type="ECO:0000256" key="4">
    <source>
        <dbReference type="ARBA" id="ARBA00022581"/>
    </source>
</evidence>
<feature type="compositionally biased region" description="Acidic residues" evidence="19">
    <location>
        <begin position="955"/>
        <end position="964"/>
    </location>
</feature>
<dbReference type="GO" id="GO:0009615">
    <property type="term" value="P:response to virus"/>
    <property type="evidence" value="ECO:0007669"/>
    <property type="project" value="UniProtKB-ARBA"/>
</dbReference>
<dbReference type="Gene3D" id="2.60.40.2160">
    <property type="entry name" value="Interleukin-17 receptor A/B, fibronectin-III-like domain 1"/>
    <property type="match status" value="1"/>
</dbReference>
<evidence type="ECO:0000256" key="1">
    <source>
        <dbReference type="ARBA" id="ARBA00004251"/>
    </source>
</evidence>
<dbReference type="Proteomes" id="UP000694542">
    <property type="component" value="Chromosome 27"/>
</dbReference>
<dbReference type="GO" id="GO:0030368">
    <property type="term" value="F:interleukin-17 receptor activity"/>
    <property type="evidence" value="ECO:0007669"/>
    <property type="project" value="InterPro"/>
</dbReference>
<protein>
    <recommendedName>
        <fullName evidence="18">Interleukin-17 receptor A</fullName>
    </recommendedName>
</protein>
<keyword evidence="3" id="KW-0597">Phosphoprotein</keyword>
<feature type="compositionally biased region" description="Basic residues" evidence="19">
    <location>
        <begin position="1"/>
        <end position="19"/>
    </location>
</feature>
<reference evidence="22" key="2">
    <citation type="submission" date="2025-08" db="UniProtKB">
        <authorList>
            <consortium name="Ensembl"/>
        </authorList>
    </citation>
    <scope>IDENTIFICATION</scope>
</reference>
<keyword evidence="8" id="KW-0391">Immunity</keyword>
<evidence type="ECO:0000313" key="23">
    <source>
        <dbReference type="Proteomes" id="UP000694542"/>
    </source>
</evidence>
<reference evidence="22" key="1">
    <citation type="submission" date="2018-10" db="EMBL/GenBank/DDBJ databases">
        <title>De novo assembly of a Great Dane genome.</title>
        <authorList>
            <person name="Kidd J.M."/>
            <person name="Pendleton A.L."/>
            <person name="Shen F."/>
            <person name="Emery S."/>
        </authorList>
    </citation>
    <scope>NUCLEOTIDE SEQUENCE [LARGE SCALE GENOMIC DNA]</scope>
    <source>
        <strain evidence="22">Great Dane</strain>
    </source>
</reference>
<evidence type="ECO:0000256" key="6">
    <source>
        <dbReference type="ARBA" id="ARBA00022692"/>
    </source>
</evidence>